<organism evidence="2 3">
    <name type="scientific">Circinella minor</name>
    <dbReference type="NCBI Taxonomy" id="1195481"/>
    <lineage>
        <taxon>Eukaryota</taxon>
        <taxon>Fungi</taxon>
        <taxon>Fungi incertae sedis</taxon>
        <taxon>Mucoromycota</taxon>
        <taxon>Mucoromycotina</taxon>
        <taxon>Mucoromycetes</taxon>
        <taxon>Mucorales</taxon>
        <taxon>Lichtheimiaceae</taxon>
        <taxon>Circinella</taxon>
    </lineage>
</organism>
<proteinExistence type="predicted"/>
<dbReference type="OrthoDB" id="2267423at2759"/>
<accession>A0A8H7VIM1</accession>
<name>A0A8H7VIM1_9FUNG</name>
<protein>
    <submittedName>
        <fullName evidence="2">Uncharacterized protein</fullName>
    </submittedName>
</protein>
<dbReference type="Proteomes" id="UP000646827">
    <property type="component" value="Unassembled WGS sequence"/>
</dbReference>
<evidence type="ECO:0000313" key="3">
    <source>
        <dbReference type="Proteomes" id="UP000646827"/>
    </source>
</evidence>
<evidence type="ECO:0000313" key="2">
    <source>
        <dbReference type="EMBL" id="KAG2217868.1"/>
    </source>
</evidence>
<keyword evidence="3" id="KW-1185">Reference proteome</keyword>
<feature type="region of interest" description="Disordered" evidence="1">
    <location>
        <begin position="1"/>
        <end position="22"/>
    </location>
</feature>
<evidence type="ECO:0000256" key="1">
    <source>
        <dbReference type="SAM" id="MobiDB-lite"/>
    </source>
</evidence>
<gene>
    <name evidence="2" type="ORF">INT45_012783</name>
</gene>
<dbReference type="EMBL" id="JAEPRB010000267">
    <property type="protein sequence ID" value="KAG2217868.1"/>
    <property type="molecule type" value="Genomic_DNA"/>
</dbReference>
<comment type="caution">
    <text evidence="2">The sequence shown here is derived from an EMBL/GenBank/DDBJ whole genome shotgun (WGS) entry which is preliminary data.</text>
</comment>
<dbReference type="AlphaFoldDB" id="A0A8H7VIM1"/>
<sequence>MPVQIVAPCPKRPTSSSSTSTHNIYNNNQEIQDACHQELRQILNSNIKQANHPINILNNTTTTTTTMNNTTSCQLPEVSEQQIIPRTDNPLPQDMSFFTTTIQPYLPSTKTYHHRPRSYSVGDNSYYIYVKKNNDLVH</sequence>
<reference evidence="2 3" key="1">
    <citation type="submission" date="2020-12" db="EMBL/GenBank/DDBJ databases">
        <title>Metabolic potential, ecology and presence of endohyphal bacteria is reflected in genomic diversity of Mucoromycotina.</title>
        <authorList>
            <person name="Muszewska A."/>
            <person name="Okrasinska A."/>
            <person name="Steczkiewicz K."/>
            <person name="Drgas O."/>
            <person name="Orlowska M."/>
            <person name="Perlinska-Lenart U."/>
            <person name="Aleksandrzak-Piekarczyk T."/>
            <person name="Szatraj K."/>
            <person name="Zielenkiewicz U."/>
            <person name="Pilsyk S."/>
            <person name="Malc E."/>
            <person name="Mieczkowski P."/>
            <person name="Kruszewska J.S."/>
            <person name="Biernat P."/>
            <person name="Pawlowska J."/>
        </authorList>
    </citation>
    <scope>NUCLEOTIDE SEQUENCE [LARGE SCALE GENOMIC DNA]</scope>
    <source>
        <strain evidence="2 3">CBS 142.35</strain>
    </source>
</reference>